<organism evidence="7">
    <name type="scientific">Gaeumannomyces tritici (strain R3-111a-1)</name>
    <name type="common">Wheat and barley take-all root rot fungus</name>
    <name type="synonym">Gaeumannomyces graminis var. tritici</name>
    <dbReference type="NCBI Taxonomy" id="644352"/>
    <lineage>
        <taxon>Eukaryota</taxon>
        <taxon>Fungi</taxon>
        <taxon>Dikarya</taxon>
        <taxon>Ascomycota</taxon>
        <taxon>Pezizomycotina</taxon>
        <taxon>Sordariomycetes</taxon>
        <taxon>Sordariomycetidae</taxon>
        <taxon>Magnaporthales</taxon>
        <taxon>Magnaporthaceae</taxon>
        <taxon>Gaeumannomyces</taxon>
    </lineage>
</organism>
<evidence type="ECO:0000259" key="6">
    <source>
        <dbReference type="SMART" id="SM00382"/>
    </source>
</evidence>
<feature type="compositionally biased region" description="Basic and acidic residues" evidence="5">
    <location>
        <begin position="1017"/>
        <end position="1033"/>
    </location>
</feature>
<dbReference type="Gene3D" id="3.40.50.300">
    <property type="entry name" value="P-loop containing nucleotide triphosphate hydrolases"/>
    <property type="match status" value="1"/>
</dbReference>
<dbReference type="eggNOG" id="KOG0737">
    <property type="taxonomic scope" value="Eukaryota"/>
</dbReference>
<dbReference type="Pfam" id="PF00004">
    <property type="entry name" value="AAA"/>
    <property type="match status" value="1"/>
</dbReference>
<comment type="subcellular location">
    <subcellularLocation>
        <location evidence="1">Mitochondrion outer membrane</location>
        <topology evidence="1">Single-pass membrane protein</topology>
    </subcellularLocation>
</comment>
<accession>J3PE89</accession>
<evidence type="ECO:0000256" key="2">
    <source>
        <dbReference type="ARBA" id="ARBA00022741"/>
    </source>
</evidence>
<keyword evidence="2" id="KW-0547">Nucleotide-binding</keyword>
<feature type="compositionally biased region" description="Polar residues" evidence="5">
    <location>
        <begin position="56"/>
        <end position="82"/>
    </location>
</feature>
<keyword evidence="9" id="KW-1185">Reference proteome</keyword>
<dbReference type="Proteomes" id="UP000006039">
    <property type="component" value="Unassembled WGS sequence"/>
</dbReference>
<proteinExistence type="predicted"/>
<feature type="domain" description="AAA+ ATPase" evidence="6">
    <location>
        <begin position="819"/>
        <end position="954"/>
    </location>
</feature>
<dbReference type="HOGENOM" id="CLU_286672_0_0_1"/>
<reference evidence="9" key="1">
    <citation type="submission" date="2010-07" db="EMBL/GenBank/DDBJ databases">
        <title>The genome sequence of Gaeumannomyces graminis var. tritici strain R3-111a-1.</title>
        <authorList>
            <consortium name="The Broad Institute Genome Sequencing Platform"/>
            <person name="Ma L.-J."/>
            <person name="Dead R."/>
            <person name="Young S."/>
            <person name="Zeng Q."/>
            <person name="Koehrsen M."/>
            <person name="Alvarado L."/>
            <person name="Berlin A."/>
            <person name="Chapman S.B."/>
            <person name="Chen Z."/>
            <person name="Freedman E."/>
            <person name="Gellesch M."/>
            <person name="Goldberg J."/>
            <person name="Griggs A."/>
            <person name="Gujja S."/>
            <person name="Heilman E.R."/>
            <person name="Heiman D."/>
            <person name="Hepburn T."/>
            <person name="Howarth C."/>
            <person name="Jen D."/>
            <person name="Larson L."/>
            <person name="Mehta T."/>
            <person name="Neiman D."/>
            <person name="Pearson M."/>
            <person name="Roberts A."/>
            <person name="Saif S."/>
            <person name="Shea T."/>
            <person name="Shenoy N."/>
            <person name="Sisk P."/>
            <person name="Stolte C."/>
            <person name="Sykes S."/>
            <person name="Walk T."/>
            <person name="White J."/>
            <person name="Yandava C."/>
            <person name="Haas B."/>
            <person name="Nusbaum C."/>
            <person name="Birren B."/>
        </authorList>
    </citation>
    <scope>NUCLEOTIDE SEQUENCE [LARGE SCALE GENOMIC DNA]</scope>
    <source>
        <strain evidence="9">R3-111a-1</strain>
    </source>
</reference>
<feature type="compositionally biased region" description="Basic and acidic residues" evidence="5">
    <location>
        <begin position="484"/>
        <end position="520"/>
    </location>
</feature>
<dbReference type="SMART" id="SM00382">
    <property type="entry name" value="AAA"/>
    <property type="match status" value="1"/>
</dbReference>
<evidence type="ECO:0000313" key="8">
    <source>
        <dbReference type="EnsemblFungi" id="EJT70789"/>
    </source>
</evidence>
<sequence length="1077" mass="117230">MSTGSDSGSLSSSAGNSSPNSSAPASLCDEPIDTAKDDSLATPASDNADAKDAAGASSTRTEVLSSSKTGTSDQGPAVTVNTPIEGEAELAISEPASETCEKSSADTAAGASGDVDESSNLGPAPADAPNAVLDSKEGKAGLEDKAAEKAVEANEEKCESATDEINAEKTEKVVDEAKGEGEKSDGETQESTEEENRNEENKNEENKNEENKNEENKNEENKNEENKNEENKNEENKNEEPAKPPPMLPDWFLASNVLLFQDLPDVTPGIRFLKSDEDEEKAAPNKDENAKGKMDESGDVADYELEQDVYDEILDLVSPILQPPPPPAPKSAMEAWAKEAAVVLQSPRQGSFEFLGHMARRIARDLRADMVWLDHNDVPNLCVDLWNAEADGQRWKSEEMNLVETVFTHSNGEEVSAAAFKAILGSVQRKLAVAHGADEKEVAPSQTNVADAVPDATGKEGQAKTGRLADAEAENDAEVDNDAEVEKSKGTKPVPVRDETQGKDEEARGRAEETREKGEEASGDNINEAKAPTPEKRPLVILLEEASALPEEETFCRRLREAVVAQREQGQPILILATVISARKWSATGQYVRNVWEGLGVKWSTSFNVTPRHTKRASEALKQCEEQTKLVERWRWIRRAILCALLDAGQDAVAHTLFPGTLAQGEKHRLPDQLSADARQILVKWKNKEITTVVRQVCARAGRPGAPPLEAKDVYAIMARTQRNIQSLKASREADEPFEDEGGAGKKEKKKKSKVQELLDKIRGDCSDKEKVLMSCVVDIDPTTAAADGIRIDPETMAGLDQMLSLRVRKSYGLLAKEGINGGVLFGPPGTGKTHLARVVAAKSGMNLIVATPADVQSCWVGETEALIQALFSLARRISPCVIFMDEAESLLARRGSGDREYTRKAMSQFLSEMDGLVQGDRKAQAPFLLIATNRPADLDDAVCRRLPHMLHVPMPRLPDRRAILDIYMRDEKVAADVNLQQLAVATDGFSGSDLRTLCVQAAMVAQRDAEEAAAVEGKREGEQGKEKDGKMQEEEEPPRVISNAHFRKALARTRPSVTQESLMTIERFIRGQKSTR</sequence>
<reference evidence="7" key="3">
    <citation type="submission" date="2010-09" db="EMBL/GenBank/DDBJ databases">
        <title>Annotation of Gaeumannomyces graminis var. tritici R3-111a-1.</title>
        <authorList>
            <consortium name="The Broad Institute Genome Sequencing Platform"/>
            <person name="Ma L.-J."/>
            <person name="Dead R."/>
            <person name="Young S.K."/>
            <person name="Zeng Q."/>
            <person name="Gargeya S."/>
            <person name="Fitzgerald M."/>
            <person name="Haas B."/>
            <person name="Abouelleil A."/>
            <person name="Alvarado L."/>
            <person name="Arachchi H.M."/>
            <person name="Berlin A."/>
            <person name="Brown A."/>
            <person name="Chapman S.B."/>
            <person name="Chen Z."/>
            <person name="Dunbar C."/>
            <person name="Freedman E."/>
            <person name="Gearin G."/>
            <person name="Gellesch M."/>
            <person name="Goldberg J."/>
            <person name="Griggs A."/>
            <person name="Gujja S."/>
            <person name="Heiman D."/>
            <person name="Howarth C."/>
            <person name="Larson L."/>
            <person name="Lui A."/>
            <person name="MacDonald P.J.P."/>
            <person name="Mehta T."/>
            <person name="Montmayeur A."/>
            <person name="Murphy C."/>
            <person name="Neiman D."/>
            <person name="Pearson M."/>
            <person name="Priest M."/>
            <person name="Roberts A."/>
            <person name="Saif S."/>
            <person name="Shea T."/>
            <person name="Shenoy N."/>
            <person name="Sisk P."/>
            <person name="Stolte C."/>
            <person name="Sykes S."/>
            <person name="Yandava C."/>
            <person name="Wortman J."/>
            <person name="Nusbaum C."/>
            <person name="Birren B."/>
        </authorList>
    </citation>
    <scope>NUCLEOTIDE SEQUENCE</scope>
    <source>
        <strain evidence="7">R3-111a-1</strain>
    </source>
</reference>
<dbReference type="AlphaFoldDB" id="J3PE89"/>
<evidence type="ECO:0000256" key="1">
    <source>
        <dbReference type="ARBA" id="ARBA00004572"/>
    </source>
</evidence>
<dbReference type="GO" id="GO:0005524">
    <property type="term" value="F:ATP binding"/>
    <property type="evidence" value="ECO:0007669"/>
    <property type="project" value="UniProtKB-KW"/>
</dbReference>
<evidence type="ECO:0000256" key="3">
    <source>
        <dbReference type="ARBA" id="ARBA00022787"/>
    </source>
</evidence>
<dbReference type="EMBL" id="GL385401">
    <property type="protein sequence ID" value="EJT70789.1"/>
    <property type="molecule type" value="Genomic_DNA"/>
</dbReference>
<dbReference type="STRING" id="644352.J3PE89"/>
<feature type="region of interest" description="Disordered" evidence="5">
    <location>
        <begin position="272"/>
        <end position="296"/>
    </location>
</feature>
<dbReference type="Pfam" id="PF17862">
    <property type="entry name" value="AAA_lid_3"/>
    <property type="match status" value="1"/>
</dbReference>
<dbReference type="RefSeq" id="XP_009227967.1">
    <property type="nucleotide sequence ID" value="XM_009229703.1"/>
</dbReference>
<feature type="compositionally biased region" description="Basic and acidic residues" evidence="5">
    <location>
        <begin position="281"/>
        <end position="296"/>
    </location>
</feature>
<dbReference type="PANTHER" id="PTHR45644:SF56">
    <property type="entry name" value="AAA ATPASE, PUTATIVE (AFU_ORTHOLOGUE AFUA_2G12920)-RELATED"/>
    <property type="match status" value="1"/>
</dbReference>
<evidence type="ECO:0000256" key="5">
    <source>
        <dbReference type="SAM" id="MobiDB-lite"/>
    </source>
</evidence>
<reference evidence="7" key="2">
    <citation type="submission" date="2010-07" db="EMBL/GenBank/DDBJ databases">
        <authorList>
            <consortium name="The Broad Institute Genome Sequencing Platform"/>
            <consortium name="Broad Institute Genome Sequencing Center for Infectious Disease"/>
            <person name="Ma L.-J."/>
            <person name="Dead R."/>
            <person name="Young S."/>
            <person name="Zeng Q."/>
            <person name="Koehrsen M."/>
            <person name="Alvarado L."/>
            <person name="Berlin A."/>
            <person name="Chapman S.B."/>
            <person name="Chen Z."/>
            <person name="Freedman E."/>
            <person name="Gellesch M."/>
            <person name="Goldberg J."/>
            <person name="Griggs A."/>
            <person name="Gujja S."/>
            <person name="Heilman E.R."/>
            <person name="Heiman D."/>
            <person name="Hepburn T."/>
            <person name="Howarth C."/>
            <person name="Jen D."/>
            <person name="Larson L."/>
            <person name="Mehta T."/>
            <person name="Neiman D."/>
            <person name="Pearson M."/>
            <person name="Roberts A."/>
            <person name="Saif S."/>
            <person name="Shea T."/>
            <person name="Shenoy N."/>
            <person name="Sisk P."/>
            <person name="Stolte C."/>
            <person name="Sykes S."/>
            <person name="Walk T."/>
            <person name="White J."/>
            <person name="Yandava C."/>
            <person name="Haas B."/>
            <person name="Nusbaum C."/>
            <person name="Birren B."/>
        </authorList>
    </citation>
    <scope>NUCLEOTIDE SEQUENCE</scope>
    <source>
        <strain evidence="7">R3-111a-1</strain>
    </source>
</reference>
<keyword evidence="3" id="KW-0496">Mitochondrion</keyword>
<keyword evidence="4" id="KW-0067">ATP-binding</keyword>
<dbReference type="InterPro" id="IPR027417">
    <property type="entry name" value="P-loop_NTPase"/>
</dbReference>
<dbReference type="GO" id="GO:0005741">
    <property type="term" value="C:mitochondrial outer membrane"/>
    <property type="evidence" value="ECO:0007669"/>
    <property type="project" value="UniProtKB-SubCell"/>
</dbReference>
<feature type="compositionally biased region" description="Basic and acidic residues" evidence="5">
    <location>
        <begin position="457"/>
        <end position="470"/>
    </location>
</feature>
<dbReference type="VEuPathDB" id="FungiDB:GGTG_11812"/>
<dbReference type="InterPro" id="IPR003593">
    <property type="entry name" value="AAA+_ATPase"/>
</dbReference>
<dbReference type="Gene3D" id="1.10.8.60">
    <property type="match status" value="1"/>
</dbReference>
<feature type="region of interest" description="Disordered" evidence="5">
    <location>
        <begin position="728"/>
        <end position="754"/>
    </location>
</feature>
<name>J3PE89_GAET3</name>
<dbReference type="EnsemblFungi" id="EJT70789">
    <property type="protein sequence ID" value="EJT70789"/>
    <property type="gene ID" value="GGTG_11812"/>
</dbReference>
<dbReference type="InterPro" id="IPR051701">
    <property type="entry name" value="Mito_OM_Translocase_MSP1"/>
</dbReference>
<reference evidence="8" key="4">
    <citation type="journal article" date="2015" name="G3 (Bethesda)">
        <title>Genome sequences of three phytopathogenic species of the Magnaporthaceae family of fungi.</title>
        <authorList>
            <person name="Okagaki L.H."/>
            <person name="Nunes C.C."/>
            <person name="Sailsbery J."/>
            <person name="Clay B."/>
            <person name="Brown D."/>
            <person name="John T."/>
            <person name="Oh Y."/>
            <person name="Young N."/>
            <person name="Fitzgerald M."/>
            <person name="Haas B.J."/>
            <person name="Zeng Q."/>
            <person name="Young S."/>
            <person name="Adiconis X."/>
            <person name="Fan L."/>
            <person name="Levin J.Z."/>
            <person name="Mitchell T.K."/>
            <person name="Okubara P.A."/>
            <person name="Farman M.L."/>
            <person name="Kohn L.M."/>
            <person name="Birren B."/>
            <person name="Ma L.-J."/>
            <person name="Dean R.A."/>
        </authorList>
    </citation>
    <scope>NUCLEOTIDE SEQUENCE</scope>
    <source>
        <strain evidence="8">R3-111a-1</strain>
    </source>
</reference>
<feature type="compositionally biased region" description="Low complexity" evidence="5">
    <location>
        <begin position="7"/>
        <end position="27"/>
    </location>
</feature>
<dbReference type="SUPFAM" id="SSF52540">
    <property type="entry name" value="P-loop containing nucleoside triphosphate hydrolases"/>
    <property type="match status" value="1"/>
</dbReference>
<feature type="region of interest" description="Disordered" evidence="5">
    <location>
        <begin position="1"/>
        <end position="250"/>
    </location>
</feature>
<dbReference type="GO" id="GO:0016887">
    <property type="term" value="F:ATP hydrolysis activity"/>
    <property type="evidence" value="ECO:0007669"/>
    <property type="project" value="InterPro"/>
</dbReference>
<feature type="compositionally biased region" description="Basic and acidic residues" evidence="5">
    <location>
        <begin position="194"/>
        <end position="242"/>
    </location>
</feature>
<feature type="compositionally biased region" description="Acidic residues" evidence="5">
    <location>
        <begin position="471"/>
        <end position="483"/>
    </location>
</feature>
<dbReference type="InterPro" id="IPR041569">
    <property type="entry name" value="AAA_lid_3"/>
</dbReference>
<dbReference type="GeneID" id="20352270"/>
<reference evidence="8" key="5">
    <citation type="submission" date="2018-04" db="UniProtKB">
        <authorList>
            <consortium name="EnsemblFungi"/>
        </authorList>
    </citation>
    <scope>IDENTIFICATION</scope>
    <source>
        <strain evidence="8">R3-111a-1</strain>
    </source>
</reference>
<evidence type="ECO:0000256" key="4">
    <source>
        <dbReference type="ARBA" id="ARBA00022840"/>
    </source>
</evidence>
<evidence type="ECO:0000313" key="7">
    <source>
        <dbReference type="EMBL" id="EJT70789.1"/>
    </source>
</evidence>
<protein>
    <recommendedName>
        <fullName evidence="6">AAA+ ATPase domain-containing protein</fullName>
    </recommendedName>
</protein>
<feature type="region of interest" description="Disordered" evidence="5">
    <location>
        <begin position="438"/>
        <end position="533"/>
    </location>
</feature>
<dbReference type="PANTHER" id="PTHR45644">
    <property type="entry name" value="AAA ATPASE, PUTATIVE (AFU_ORTHOLOGUE AFUA_2G12920)-RELATED-RELATED"/>
    <property type="match status" value="1"/>
</dbReference>
<keyword evidence="3" id="KW-0472">Membrane</keyword>
<gene>
    <name evidence="8" type="primary">20352270</name>
    <name evidence="7" type="ORF">GGTG_11812</name>
</gene>
<dbReference type="InterPro" id="IPR003959">
    <property type="entry name" value="ATPase_AAA_core"/>
</dbReference>
<feature type="region of interest" description="Disordered" evidence="5">
    <location>
        <begin position="1013"/>
        <end position="1043"/>
    </location>
</feature>
<dbReference type="OrthoDB" id="39734at2759"/>
<evidence type="ECO:0000313" key="9">
    <source>
        <dbReference type="Proteomes" id="UP000006039"/>
    </source>
</evidence>
<feature type="compositionally biased region" description="Basic and acidic residues" evidence="5">
    <location>
        <begin position="134"/>
        <end position="186"/>
    </location>
</feature>
<keyword evidence="3" id="KW-1000">Mitochondrion outer membrane</keyword>